<name>A0ACA9S0P3_9GLOM</name>
<feature type="non-terminal residue" evidence="1">
    <location>
        <position position="58"/>
    </location>
</feature>
<gene>
    <name evidence="1" type="ORF">RPERSI_LOCUS25369</name>
</gene>
<accession>A0ACA9S0P3</accession>
<proteinExistence type="predicted"/>
<evidence type="ECO:0000313" key="1">
    <source>
        <dbReference type="EMBL" id="CAG8820502.1"/>
    </source>
</evidence>
<dbReference type="EMBL" id="CAJVQC010083730">
    <property type="protein sequence ID" value="CAG8820502.1"/>
    <property type="molecule type" value="Genomic_DNA"/>
</dbReference>
<organism evidence="1 2">
    <name type="scientific">Racocetra persica</name>
    <dbReference type="NCBI Taxonomy" id="160502"/>
    <lineage>
        <taxon>Eukaryota</taxon>
        <taxon>Fungi</taxon>
        <taxon>Fungi incertae sedis</taxon>
        <taxon>Mucoromycota</taxon>
        <taxon>Glomeromycotina</taxon>
        <taxon>Glomeromycetes</taxon>
        <taxon>Diversisporales</taxon>
        <taxon>Gigasporaceae</taxon>
        <taxon>Racocetra</taxon>
    </lineage>
</organism>
<evidence type="ECO:0000313" key="2">
    <source>
        <dbReference type="Proteomes" id="UP000789920"/>
    </source>
</evidence>
<sequence>MLLGYNLKWRKQQIELTKRTEQLEKKNGKELKRIEEVEKKNERLQEKVEQLEKKLNSN</sequence>
<dbReference type="Proteomes" id="UP000789920">
    <property type="component" value="Unassembled WGS sequence"/>
</dbReference>
<reference evidence="1" key="1">
    <citation type="submission" date="2021-06" db="EMBL/GenBank/DDBJ databases">
        <authorList>
            <person name="Kallberg Y."/>
            <person name="Tangrot J."/>
            <person name="Rosling A."/>
        </authorList>
    </citation>
    <scope>NUCLEOTIDE SEQUENCE</scope>
    <source>
        <strain evidence="1">MA461A</strain>
    </source>
</reference>
<keyword evidence="2" id="KW-1185">Reference proteome</keyword>
<comment type="caution">
    <text evidence="1">The sequence shown here is derived from an EMBL/GenBank/DDBJ whole genome shotgun (WGS) entry which is preliminary data.</text>
</comment>
<protein>
    <submittedName>
        <fullName evidence="1">6231_t:CDS:1</fullName>
    </submittedName>
</protein>